<organism evidence="7 8">
    <name type="scientific">Halohasta litorea</name>
    <dbReference type="NCBI Taxonomy" id="869891"/>
    <lineage>
        <taxon>Archaea</taxon>
        <taxon>Methanobacteriati</taxon>
        <taxon>Methanobacteriota</taxon>
        <taxon>Stenosarchaea group</taxon>
        <taxon>Halobacteria</taxon>
        <taxon>Halobacteriales</taxon>
        <taxon>Haloferacaceae</taxon>
        <taxon>Halohasta</taxon>
    </lineage>
</organism>
<dbReference type="GO" id="GO:0005737">
    <property type="term" value="C:cytoplasm"/>
    <property type="evidence" value="ECO:0007669"/>
    <property type="project" value="UniProtKB-SubCell"/>
</dbReference>
<dbReference type="HAMAP" id="MF_01547">
    <property type="entry name" value="RNA_methyltr_E"/>
    <property type="match status" value="1"/>
</dbReference>
<reference evidence="7 8" key="1">
    <citation type="journal article" date="2019" name="Int. J. Syst. Evol. Microbiol.">
        <title>The Global Catalogue of Microorganisms (GCM) 10K type strain sequencing project: providing services to taxonomists for standard genome sequencing and annotation.</title>
        <authorList>
            <consortium name="The Broad Institute Genomics Platform"/>
            <consortium name="The Broad Institute Genome Sequencing Center for Infectious Disease"/>
            <person name="Wu L."/>
            <person name="Ma J."/>
        </authorList>
    </citation>
    <scope>NUCLEOTIDE SEQUENCE [LARGE SCALE GENOMIC DNA]</scope>
    <source>
        <strain evidence="7 8">CGMCC 1.10593</strain>
    </source>
</reference>
<dbReference type="InterPro" id="IPR050082">
    <property type="entry name" value="RNA_methyltr_RlmE"/>
</dbReference>
<feature type="binding site" evidence="5">
    <location>
        <position position="113"/>
    </location>
    <ligand>
        <name>S-adenosyl-L-methionine</name>
        <dbReference type="ChEBI" id="CHEBI:59789"/>
    </ligand>
</feature>
<keyword evidence="1 5" id="KW-0698">rRNA processing</keyword>
<keyword evidence="4 5" id="KW-0949">S-adenosyl-L-methionine</keyword>
<feature type="binding site" evidence="5">
    <location>
        <position position="69"/>
    </location>
    <ligand>
        <name>S-adenosyl-L-methionine</name>
        <dbReference type="ChEBI" id="CHEBI:59789"/>
    </ligand>
</feature>
<comment type="similarity">
    <text evidence="5">Belongs to the class I-like SAM-binding methyltransferase superfamily. RNA methyltransferase RlmE family.</text>
</comment>
<evidence type="ECO:0000256" key="3">
    <source>
        <dbReference type="ARBA" id="ARBA00022679"/>
    </source>
</evidence>
<keyword evidence="3 5" id="KW-0808">Transferase</keyword>
<feature type="binding site" evidence="5">
    <location>
        <position position="88"/>
    </location>
    <ligand>
        <name>S-adenosyl-L-methionine</name>
        <dbReference type="ChEBI" id="CHEBI:59789"/>
    </ligand>
</feature>
<gene>
    <name evidence="5" type="primary">rlmE</name>
    <name evidence="7" type="ORF">ACFSBW_09900</name>
</gene>
<dbReference type="InterPro" id="IPR002877">
    <property type="entry name" value="RNA_MeTrfase_FtsJ_dom"/>
</dbReference>
<accession>A0ABD6D994</accession>
<dbReference type="SUPFAM" id="SSF50249">
    <property type="entry name" value="Nucleic acid-binding proteins"/>
    <property type="match status" value="1"/>
</dbReference>
<dbReference type="PANTHER" id="PTHR10920:SF13">
    <property type="entry name" value="PRE-RRNA 2'-O-RIBOSE RNA METHYLTRANSFERASE FTSJ3"/>
    <property type="match status" value="1"/>
</dbReference>
<dbReference type="RefSeq" id="WP_256395446.1">
    <property type="nucleotide sequence ID" value="NZ_JANHDJ010000002.1"/>
</dbReference>
<dbReference type="Pfam" id="PF01938">
    <property type="entry name" value="TRAM"/>
    <property type="match status" value="1"/>
</dbReference>
<feature type="binding site" evidence="5">
    <location>
        <position position="49"/>
    </location>
    <ligand>
        <name>S-adenosyl-L-methionine</name>
        <dbReference type="ChEBI" id="CHEBI:59789"/>
    </ligand>
</feature>
<dbReference type="Gene3D" id="2.40.50.140">
    <property type="entry name" value="Nucleic acid-binding proteins"/>
    <property type="match status" value="1"/>
</dbReference>
<evidence type="ECO:0000256" key="1">
    <source>
        <dbReference type="ARBA" id="ARBA00022552"/>
    </source>
</evidence>
<keyword evidence="8" id="KW-1185">Reference proteome</keyword>
<feature type="binding site" evidence="5">
    <location>
        <position position="51"/>
    </location>
    <ligand>
        <name>S-adenosyl-L-methionine</name>
        <dbReference type="ChEBI" id="CHEBI:59789"/>
    </ligand>
</feature>
<name>A0ABD6D994_9EURY</name>
<dbReference type="InterPro" id="IPR015507">
    <property type="entry name" value="rRNA-MeTfrase_E"/>
</dbReference>
<protein>
    <recommendedName>
        <fullName evidence="5">Ribosomal RNA large subunit methyltransferase E</fullName>
        <ecNumber evidence="5">2.1.1.166</ecNumber>
    </recommendedName>
    <alternativeName>
        <fullName evidence="5">23S rRNA Um2552 methyltransferase</fullName>
    </alternativeName>
    <alternativeName>
        <fullName evidence="5">rRNA (uridine-2'-O-)-methyltransferase</fullName>
    </alternativeName>
</protein>
<dbReference type="InterPro" id="IPR029063">
    <property type="entry name" value="SAM-dependent_MTases_sf"/>
</dbReference>
<dbReference type="Pfam" id="PF01728">
    <property type="entry name" value="FtsJ"/>
    <property type="match status" value="1"/>
</dbReference>
<feature type="active site" description="Proton acceptor" evidence="5">
    <location>
        <position position="153"/>
    </location>
</feature>
<dbReference type="AlphaFoldDB" id="A0ABD6D994"/>
<evidence type="ECO:0000259" key="6">
    <source>
        <dbReference type="PROSITE" id="PS50926"/>
    </source>
</evidence>
<dbReference type="EC" id="2.1.1.166" evidence="5"/>
<dbReference type="GO" id="GO:0008650">
    <property type="term" value="F:rRNA (uridine-2'-O-)-methyltransferase activity"/>
    <property type="evidence" value="ECO:0007669"/>
    <property type="project" value="UniProtKB-UniRule"/>
</dbReference>
<dbReference type="Proteomes" id="UP001597052">
    <property type="component" value="Unassembled WGS sequence"/>
</dbReference>
<evidence type="ECO:0000313" key="8">
    <source>
        <dbReference type="Proteomes" id="UP001597052"/>
    </source>
</evidence>
<feature type="domain" description="TRAM" evidence="6">
    <location>
        <begin position="200"/>
        <end position="258"/>
    </location>
</feature>
<comment type="function">
    <text evidence="5">Specifically methylates the uridine in position 2552 of 23S rRNA at the 2'-O position of the ribose in the fully assembled 50S ribosomal subunit.</text>
</comment>
<comment type="caution">
    <text evidence="7">The sequence shown here is derived from an EMBL/GenBank/DDBJ whole genome shotgun (WGS) entry which is preliminary data.</text>
</comment>
<sequence>MGRGKDKYYNRAKQQGYRSRAAFKLKQLDQQTGLFGPGNTVVDLGAAPGGWLQVAAEEVGEHGKVIGVDFQRIREFDDHDNIETIKGDMTDDRTKDRLRKQVGDDGADVIISDMAPNMTGEYELDHARSVHLSRQAFEVACEHLGTGGDFVVKVFQGQDLDDLADEIAEEFQYVRRSSPDASRDSSSEIYLIGKHRLTAPVRVDDELDVEIVDVGDEGDGIAKVEDFTVFVSGAETGETVSVRITDVKPQFAFAERVD</sequence>
<comment type="catalytic activity">
    <reaction evidence="5">
        <text>uridine(2552) in 23S rRNA + S-adenosyl-L-methionine = 2'-O-methyluridine(2552) in 23S rRNA + S-adenosyl-L-homocysteine + H(+)</text>
        <dbReference type="Rhea" id="RHEA:42720"/>
        <dbReference type="Rhea" id="RHEA-COMP:10202"/>
        <dbReference type="Rhea" id="RHEA-COMP:10203"/>
        <dbReference type="ChEBI" id="CHEBI:15378"/>
        <dbReference type="ChEBI" id="CHEBI:57856"/>
        <dbReference type="ChEBI" id="CHEBI:59789"/>
        <dbReference type="ChEBI" id="CHEBI:65315"/>
        <dbReference type="ChEBI" id="CHEBI:74478"/>
        <dbReference type="EC" id="2.1.1.166"/>
    </reaction>
</comment>
<dbReference type="Gene3D" id="3.40.50.150">
    <property type="entry name" value="Vaccinia Virus protein VP39"/>
    <property type="match status" value="1"/>
</dbReference>
<dbReference type="EMBL" id="JBHUDM010000002">
    <property type="protein sequence ID" value="MFD1642183.1"/>
    <property type="molecule type" value="Genomic_DNA"/>
</dbReference>
<dbReference type="SUPFAM" id="SSF53335">
    <property type="entry name" value="S-adenosyl-L-methionine-dependent methyltransferases"/>
    <property type="match status" value="1"/>
</dbReference>
<dbReference type="PROSITE" id="PS50926">
    <property type="entry name" value="TRAM"/>
    <property type="match status" value="1"/>
</dbReference>
<dbReference type="InterPro" id="IPR002792">
    <property type="entry name" value="TRAM_dom"/>
</dbReference>
<evidence type="ECO:0000256" key="2">
    <source>
        <dbReference type="ARBA" id="ARBA00022603"/>
    </source>
</evidence>
<keyword evidence="5" id="KW-0963">Cytoplasm</keyword>
<dbReference type="InterPro" id="IPR012340">
    <property type="entry name" value="NA-bd_OB-fold"/>
</dbReference>
<evidence type="ECO:0000256" key="4">
    <source>
        <dbReference type="ARBA" id="ARBA00022691"/>
    </source>
</evidence>
<dbReference type="PANTHER" id="PTHR10920">
    <property type="entry name" value="RIBOSOMAL RNA METHYLTRANSFERASE"/>
    <property type="match status" value="1"/>
</dbReference>
<evidence type="ECO:0000313" key="7">
    <source>
        <dbReference type="EMBL" id="MFD1642183.1"/>
    </source>
</evidence>
<evidence type="ECO:0000256" key="5">
    <source>
        <dbReference type="HAMAP-Rule" id="MF_01547"/>
    </source>
</evidence>
<keyword evidence="2 5" id="KW-0489">Methyltransferase</keyword>
<comment type="subcellular location">
    <subcellularLocation>
        <location evidence="5">Cytoplasm</location>
    </subcellularLocation>
</comment>
<proteinExistence type="inferred from homology"/>